<dbReference type="InterPro" id="IPR051795">
    <property type="entry name" value="Glycosyl_Hydrlase_43"/>
</dbReference>
<dbReference type="GO" id="GO:0005975">
    <property type="term" value="P:carbohydrate metabolic process"/>
    <property type="evidence" value="ECO:0007669"/>
    <property type="project" value="InterPro"/>
</dbReference>
<protein>
    <submittedName>
        <fullName evidence="8">Glycosyl hydrolase</fullName>
    </submittedName>
</protein>
<feature type="active site" description="Proton acceptor" evidence="4">
    <location>
        <position position="20"/>
    </location>
</feature>
<dbReference type="PANTHER" id="PTHR42812:SF12">
    <property type="entry name" value="BETA-XYLOSIDASE-RELATED"/>
    <property type="match status" value="1"/>
</dbReference>
<dbReference type="OrthoDB" id="408373at2759"/>
<dbReference type="Proteomes" id="UP000770015">
    <property type="component" value="Unassembled WGS sequence"/>
</dbReference>
<dbReference type="Gene3D" id="2.60.120.200">
    <property type="match status" value="1"/>
</dbReference>
<dbReference type="Pfam" id="PF04616">
    <property type="entry name" value="Glyco_hydro_43"/>
    <property type="match status" value="1"/>
</dbReference>
<evidence type="ECO:0000256" key="6">
    <source>
        <dbReference type="RuleBase" id="RU361187"/>
    </source>
</evidence>
<dbReference type="InterPro" id="IPR041542">
    <property type="entry name" value="GH43_C2"/>
</dbReference>
<dbReference type="EMBL" id="JAGSXJ010000028">
    <property type="protein sequence ID" value="KAH6671557.1"/>
    <property type="molecule type" value="Genomic_DNA"/>
</dbReference>
<evidence type="ECO:0000313" key="9">
    <source>
        <dbReference type="Proteomes" id="UP000770015"/>
    </source>
</evidence>
<dbReference type="Pfam" id="PF17851">
    <property type="entry name" value="GH43_C2"/>
    <property type="match status" value="1"/>
</dbReference>
<dbReference type="Gene3D" id="2.115.10.20">
    <property type="entry name" value="Glycosyl hydrolase domain, family 43"/>
    <property type="match status" value="1"/>
</dbReference>
<name>A0A9P8V4F4_9PEZI</name>
<feature type="site" description="Important for catalytic activity, responsible for pKa modulation of the active site Glu and correct orientation of both the proton donor and substrate" evidence="5">
    <location>
        <position position="149"/>
    </location>
</feature>
<sequence length="537" mass="59066">MAISKNVLYRNPIVPGFAPDPSVVLVDGVYYLVTSSFHVFPGLPIYASRDLKEWKHIGNALNRLDQMSLRRASTNHAPLDTGHSMVASGGLFAATIRYNKGRFYIICTNAAVNVADIKSSALDNFIISTTDIYASAWSDPVYIPFFGIDPNLFFDDDGKVYVQGCYMLGHGKQPTCTIKQFEVDIETGDALSETREIWEGFAKYDTEGPHIYKVGGYYYLMAAEGGTFEHHLLSISRSKNIWGPYETAESNPILTADGTDEYIQNTGHGELFQDDNGRWWAVALAVRNEPTCQPLGRESFLAAVEWPEGGWPRVLQPKLEFHAPSPVKDQAALSSWNPVVPPRVEDLYIADPDFTKYKLPETAQGSFKLTPSLEAFSEPYGTSTFIGRRQRGINAVATTEIDLAVSKTTLKGGTVKAGLAMYKDYMRHASLGYDFAARKVTFRTVNISTKLDRVSETELAVEEGETLLSLKIVASSAQYQFLAKAGGGDWVEVGTCSTKELAAREMTGPILGAFANTTSPQGERAEVAFTDLVVEAQ</sequence>
<proteinExistence type="inferred from homology"/>
<comment type="similarity">
    <text evidence="1 6">Belongs to the glycosyl hydrolase 43 family.</text>
</comment>
<dbReference type="CDD" id="cd18617">
    <property type="entry name" value="GH43_XynB-like"/>
    <property type="match status" value="1"/>
</dbReference>
<dbReference type="AlphaFoldDB" id="A0A9P8V4F4"/>
<evidence type="ECO:0000256" key="5">
    <source>
        <dbReference type="PIRSR" id="PIRSR606710-2"/>
    </source>
</evidence>
<dbReference type="SUPFAM" id="SSF75005">
    <property type="entry name" value="Arabinanase/levansucrase/invertase"/>
    <property type="match status" value="1"/>
</dbReference>
<gene>
    <name evidence="8" type="ORF">F5X68DRAFT_43118</name>
</gene>
<evidence type="ECO:0000256" key="2">
    <source>
        <dbReference type="ARBA" id="ARBA00022801"/>
    </source>
</evidence>
<dbReference type="SUPFAM" id="SSF49899">
    <property type="entry name" value="Concanavalin A-like lectins/glucanases"/>
    <property type="match status" value="1"/>
</dbReference>
<keyword evidence="9" id="KW-1185">Reference proteome</keyword>
<evidence type="ECO:0000256" key="3">
    <source>
        <dbReference type="ARBA" id="ARBA00023295"/>
    </source>
</evidence>
<evidence type="ECO:0000313" key="8">
    <source>
        <dbReference type="EMBL" id="KAH6671557.1"/>
    </source>
</evidence>
<keyword evidence="3 6" id="KW-0326">Glycosidase</keyword>
<feature type="domain" description="Beta-xylosidase C-terminal Concanavalin A-like" evidence="7">
    <location>
        <begin position="364"/>
        <end position="528"/>
    </location>
</feature>
<evidence type="ECO:0000259" key="7">
    <source>
        <dbReference type="Pfam" id="PF17851"/>
    </source>
</evidence>
<reference evidence="8" key="1">
    <citation type="journal article" date="2021" name="Nat. Commun.">
        <title>Genetic determinants of endophytism in the Arabidopsis root mycobiome.</title>
        <authorList>
            <person name="Mesny F."/>
            <person name="Miyauchi S."/>
            <person name="Thiergart T."/>
            <person name="Pickel B."/>
            <person name="Atanasova L."/>
            <person name="Karlsson M."/>
            <person name="Huettel B."/>
            <person name="Barry K.W."/>
            <person name="Haridas S."/>
            <person name="Chen C."/>
            <person name="Bauer D."/>
            <person name="Andreopoulos W."/>
            <person name="Pangilinan J."/>
            <person name="LaButti K."/>
            <person name="Riley R."/>
            <person name="Lipzen A."/>
            <person name="Clum A."/>
            <person name="Drula E."/>
            <person name="Henrissat B."/>
            <person name="Kohler A."/>
            <person name="Grigoriev I.V."/>
            <person name="Martin F.M."/>
            <person name="Hacquard S."/>
        </authorList>
    </citation>
    <scope>NUCLEOTIDE SEQUENCE</scope>
    <source>
        <strain evidence="8">MPI-SDFR-AT-0117</strain>
    </source>
</reference>
<accession>A0A9P8V4F4</accession>
<evidence type="ECO:0000256" key="1">
    <source>
        <dbReference type="ARBA" id="ARBA00009865"/>
    </source>
</evidence>
<dbReference type="InterPro" id="IPR006710">
    <property type="entry name" value="Glyco_hydro_43"/>
</dbReference>
<comment type="caution">
    <text evidence="8">The sequence shown here is derived from an EMBL/GenBank/DDBJ whole genome shotgun (WGS) entry which is preliminary data.</text>
</comment>
<organism evidence="8 9">
    <name type="scientific">Plectosphaerella plurivora</name>
    <dbReference type="NCBI Taxonomy" id="936078"/>
    <lineage>
        <taxon>Eukaryota</taxon>
        <taxon>Fungi</taxon>
        <taxon>Dikarya</taxon>
        <taxon>Ascomycota</taxon>
        <taxon>Pezizomycotina</taxon>
        <taxon>Sordariomycetes</taxon>
        <taxon>Hypocreomycetidae</taxon>
        <taxon>Glomerellales</taxon>
        <taxon>Plectosphaerellaceae</taxon>
        <taxon>Plectosphaerella</taxon>
    </lineage>
</organism>
<dbReference type="InterPro" id="IPR013320">
    <property type="entry name" value="ConA-like_dom_sf"/>
</dbReference>
<evidence type="ECO:0000256" key="4">
    <source>
        <dbReference type="PIRSR" id="PIRSR606710-1"/>
    </source>
</evidence>
<feature type="active site" description="Proton donor" evidence="4">
    <location>
        <position position="207"/>
    </location>
</feature>
<dbReference type="GO" id="GO:0004553">
    <property type="term" value="F:hydrolase activity, hydrolyzing O-glycosyl compounds"/>
    <property type="evidence" value="ECO:0007669"/>
    <property type="project" value="InterPro"/>
</dbReference>
<keyword evidence="2 6" id="KW-0378">Hydrolase</keyword>
<dbReference type="PANTHER" id="PTHR42812">
    <property type="entry name" value="BETA-XYLOSIDASE"/>
    <property type="match status" value="1"/>
</dbReference>
<dbReference type="InterPro" id="IPR023296">
    <property type="entry name" value="Glyco_hydro_beta-prop_sf"/>
</dbReference>